<feature type="transmembrane region" description="Helical" evidence="1">
    <location>
        <begin position="64"/>
        <end position="82"/>
    </location>
</feature>
<feature type="transmembrane region" description="Helical" evidence="1">
    <location>
        <begin position="39"/>
        <end position="58"/>
    </location>
</feature>
<evidence type="ECO:0000313" key="2">
    <source>
        <dbReference type="EMBL" id="SFC42395.1"/>
    </source>
</evidence>
<feature type="transmembrane region" description="Helical" evidence="1">
    <location>
        <begin position="121"/>
        <end position="139"/>
    </location>
</feature>
<organism evidence="2 3">
    <name type="scientific">Pseudoalteromonas denitrificans DSM 6059</name>
    <dbReference type="NCBI Taxonomy" id="1123010"/>
    <lineage>
        <taxon>Bacteria</taxon>
        <taxon>Pseudomonadati</taxon>
        <taxon>Pseudomonadota</taxon>
        <taxon>Gammaproteobacteria</taxon>
        <taxon>Alteromonadales</taxon>
        <taxon>Pseudoalteromonadaceae</taxon>
        <taxon>Pseudoalteromonas</taxon>
    </lineage>
</organism>
<dbReference type="AlphaFoldDB" id="A0A1I1J1X6"/>
<reference evidence="2 3" key="1">
    <citation type="submission" date="2016-10" db="EMBL/GenBank/DDBJ databases">
        <authorList>
            <person name="de Groot N.N."/>
        </authorList>
    </citation>
    <scope>NUCLEOTIDE SEQUENCE [LARGE SCALE GENOMIC DNA]</scope>
    <source>
        <strain evidence="2 3">DSM 6059</strain>
    </source>
</reference>
<accession>A0A1I1J1X6</accession>
<name>A0A1I1J1X6_9GAMM</name>
<dbReference type="EMBL" id="FOLO01000009">
    <property type="protein sequence ID" value="SFC42395.1"/>
    <property type="molecule type" value="Genomic_DNA"/>
</dbReference>
<evidence type="ECO:0000256" key="1">
    <source>
        <dbReference type="SAM" id="Phobius"/>
    </source>
</evidence>
<feature type="transmembrane region" description="Helical" evidence="1">
    <location>
        <begin position="159"/>
        <end position="182"/>
    </location>
</feature>
<keyword evidence="1" id="KW-0472">Membrane</keyword>
<keyword evidence="1" id="KW-0812">Transmembrane</keyword>
<dbReference type="OrthoDB" id="1120468at2"/>
<keyword evidence="1" id="KW-1133">Transmembrane helix</keyword>
<gene>
    <name evidence="2" type="ORF">SAMN02745724_01620</name>
</gene>
<proteinExistence type="predicted"/>
<evidence type="ECO:0000313" key="3">
    <source>
        <dbReference type="Proteomes" id="UP000198862"/>
    </source>
</evidence>
<protein>
    <submittedName>
        <fullName evidence="2">Uncharacterized protein</fullName>
    </submittedName>
</protein>
<dbReference type="STRING" id="1123010.SAMN02745724_01620"/>
<dbReference type="RefSeq" id="WP_091982585.1">
    <property type="nucleotide sequence ID" value="NZ_FOLO01000009.1"/>
</dbReference>
<sequence>MKDSIETIWKQGFMQDHDLLTPKINNLYAQKSKNIVDKFHRMFIINLWALLIGAGIILTALSVFGFPFLGAFIFFLVMTLIWQGKNELTLFTKLDKSDSSYQYLKSFHVWIHNQMDHYTRIYRFFYPLLFLSICIQFRVSDPGSQLMQFLAADFPNALLLFDTPLFVVLIVLFFSLILAFFAKALYRADLDLVYGNTIKKLEEIIDEMEELRN</sequence>
<dbReference type="Proteomes" id="UP000198862">
    <property type="component" value="Unassembled WGS sequence"/>
</dbReference>
<keyword evidence="3" id="KW-1185">Reference proteome</keyword>